<organism evidence="1 2">
    <name type="scientific">Mycolicibacterium arenosum</name>
    <dbReference type="NCBI Taxonomy" id="2952157"/>
    <lineage>
        <taxon>Bacteria</taxon>
        <taxon>Bacillati</taxon>
        <taxon>Actinomycetota</taxon>
        <taxon>Actinomycetes</taxon>
        <taxon>Mycobacteriales</taxon>
        <taxon>Mycobacteriaceae</taxon>
        <taxon>Mycolicibacterium</taxon>
    </lineage>
</organism>
<accession>A0ABT1M914</accession>
<protein>
    <submittedName>
        <fullName evidence="1">Uncharacterized protein</fullName>
    </submittedName>
</protein>
<dbReference type="Proteomes" id="UP001651690">
    <property type="component" value="Unassembled WGS sequence"/>
</dbReference>
<dbReference type="EMBL" id="JANDBD010000009">
    <property type="protein sequence ID" value="MCP9274709.1"/>
    <property type="molecule type" value="Genomic_DNA"/>
</dbReference>
<dbReference type="RefSeq" id="WP_255062386.1">
    <property type="nucleotide sequence ID" value="NZ_JANDBD010000009.1"/>
</dbReference>
<proteinExistence type="predicted"/>
<gene>
    <name evidence="1" type="ORF">NM203_21175</name>
</gene>
<sequence length="122" mass="13420">MRTKTVFTEVEALLCRDEFRYVSPLALEIHVRAVARCVRGANPAFIADTGLDAIAPGPVTTLAAAELCLAGVWHRAGSGYGGYVISDDQLIDHLAEAPLLRGLKAACRRWWRELNSERFIPL</sequence>
<comment type="caution">
    <text evidence="1">The sequence shown here is derived from an EMBL/GenBank/DDBJ whole genome shotgun (WGS) entry which is preliminary data.</text>
</comment>
<evidence type="ECO:0000313" key="2">
    <source>
        <dbReference type="Proteomes" id="UP001651690"/>
    </source>
</evidence>
<name>A0ABT1M914_9MYCO</name>
<reference evidence="1 2" key="1">
    <citation type="submission" date="2022-06" db="EMBL/GenBank/DDBJ databases">
        <title>Mycolicibacterium sp. CAU 1645 isolated from seawater.</title>
        <authorList>
            <person name="Kim W."/>
        </authorList>
    </citation>
    <scope>NUCLEOTIDE SEQUENCE [LARGE SCALE GENOMIC DNA]</scope>
    <source>
        <strain evidence="1 2">CAU 1645</strain>
    </source>
</reference>
<keyword evidence="2" id="KW-1185">Reference proteome</keyword>
<evidence type="ECO:0000313" key="1">
    <source>
        <dbReference type="EMBL" id="MCP9274709.1"/>
    </source>
</evidence>